<evidence type="ECO:0000259" key="1">
    <source>
        <dbReference type="PROSITE" id="PS50042"/>
    </source>
</evidence>
<dbReference type="EMBL" id="CP003837">
    <property type="protein sequence ID" value="AGH45191.1"/>
    <property type="molecule type" value="Genomic_DNA"/>
</dbReference>
<dbReference type="PROSITE" id="PS50042">
    <property type="entry name" value="CNMP_BINDING_3"/>
    <property type="match status" value="1"/>
</dbReference>
<dbReference type="InterPro" id="IPR014710">
    <property type="entry name" value="RmlC-like_jellyroll"/>
</dbReference>
<dbReference type="Proteomes" id="UP000011864">
    <property type="component" value="Chromosome"/>
</dbReference>
<evidence type="ECO:0000313" key="3">
    <source>
        <dbReference type="Proteomes" id="UP000011864"/>
    </source>
</evidence>
<dbReference type="PATRIC" id="fig|1129794.4.peg.3065"/>
<name>M4RNP2_9ALTE</name>
<dbReference type="HOGENOM" id="CLU_3293776_0_0_6"/>
<organism evidence="2 3">
    <name type="scientific">Paraglaciecola psychrophila 170</name>
    <dbReference type="NCBI Taxonomy" id="1129794"/>
    <lineage>
        <taxon>Bacteria</taxon>
        <taxon>Pseudomonadati</taxon>
        <taxon>Pseudomonadota</taxon>
        <taxon>Gammaproteobacteria</taxon>
        <taxon>Alteromonadales</taxon>
        <taxon>Alteromonadaceae</taxon>
        <taxon>Paraglaciecola</taxon>
    </lineage>
</organism>
<dbReference type="Gene3D" id="2.60.120.10">
    <property type="entry name" value="Jelly Rolls"/>
    <property type="match status" value="1"/>
</dbReference>
<dbReference type="STRING" id="1129794.C427_3082"/>
<evidence type="ECO:0000313" key="2">
    <source>
        <dbReference type="EMBL" id="AGH45191.1"/>
    </source>
</evidence>
<protein>
    <recommendedName>
        <fullName evidence="1">Cyclic nucleotide-binding domain-containing protein</fullName>
    </recommendedName>
</protein>
<keyword evidence="3" id="KW-1185">Reference proteome</keyword>
<dbReference type="AlphaFoldDB" id="M4RNP2"/>
<dbReference type="InterPro" id="IPR018490">
    <property type="entry name" value="cNMP-bd_dom_sf"/>
</dbReference>
<sequence>MAEGAFFGYVSMLKDKPVHYQAVCEDDCLLLECSKQNFIY</sequence>
<dbReference type="SUPFAM" id="SSF51206">
    <property type="entry name" value="cAMP-binding domain-like"/>
    <property type="match status" value="1"/>
</dbReference>
<feature type="domain" description="Cyclic nucleotide-binding" evidence="1">
    <location>
        <begin position="1"/>
        <end position="40"/>
    </location>
</feature>
<gene>
    <name evidence="2" type="ORF">C427_3082</name>
</gene>
<reference evidence="2 3" key="1">
    <citation type="journal article" date="2013" name="Genome Announc.">
        <title>Complete Genome Sequence of Glaciecola psychrophila Strain 170T.</title>
        <authorList>
            <person name="Yin J."/>
            <person name="Chen J."/>
            <person name="Liu G."/>
            <person name="Yu Y."/>
            <person name="Song L."/>
            <person name="Wang X."/>
            <person name="Qu X."/>
        </authorList>
    </citation>
    <scope>NUCLEOTIDE SEQUENCE [LARGE SCALE GENOMIC DNA]</scope>
    <source>
        <strain evidence="2 3">170</strain>
    </source>
</reference>
<dbReference type="KEGG" id="gps:C427_3082"/>
<dbReference type="InterPro" id="IPR000595">
    <property type="entry name" value="cNMP-bd_dom"/>
</dbReference>
<proteinExistence type="predicted"/>
<accession>M4RNP2</accession>